<accession>A0ACC2HU07</accession>
<dbReference type="Proteomes" id="UP001153331">
    <property type="component" value="Unassembled WGS sequence"/>
</dbReference>
<gene>
    <name evidence="1" type="ORF">OPT61_g9450</name>
</gene>
<organism evidence="1 2">
    <name type="scientific">Boeremia exigua</name>
    <dbReference type="NCBI Taxonomy" id="749465"/>
    <lineage>
        <taxon>Eukaryota</taxon>
        <taxon>Fungi</taxon>
        <taxon>Dikarya</taxon>
        <taxon>Ascomycota</taxon>
        <taxon>Pezizomycotina</taxon>
        <taxon>Dothideomycetes</taxon>
        <taxon>Pleosporomycetidae</taxon>
        <taxon>Pleosporales</taxon>
        <taxon>Pleosporineae</taxon>
        <taxon>Didymellaceae</taxon>
        <taxon>Boeremia</taxon>
    </lineage>
</organism>
<evidence type="ECO:0000313" key="1">
    <source>
        <dbReference type="EMBL" id="KAJ8106562.1"/>
    </source>
</evidence>
<name>A0ACC2HU07_9PLEO</name>
<keyword evidence="2" id="KW-1185">Reference proteome</keyword>
<comment type="caution">
    <text evidence="1">The sequence shown here is derived from an EMBL/GenBank/DDBJ whole genome shotgun (WGS) entry which is preliminary data.</text>
</comment>
<proteinExistence type="predicted"/>
<dbReference type="EMBL" id="JAPHNI010001134">
    <property type="protein sequence ID" value="KAJ8106562.1"/>
    <property type="molecule type" value="Genomic_DNA"/>
</dbReference>
<protein>
    <submittedName>
        <fullName evidence="1">Uncharacterized protein</fullName>
    </submittedName>
</protein>
<evidence type="ECO:0000313" key="2">
    <source>
        <dbReference type="Proteomes" id="UP001153331"/>
    </source>
</evidence>
<sequence>MTSFDAPPNAQVSYFVQVTAKPTVSQSVTQKIESEHVDSQHAGDLHLTAAWKKKSRCYLPWSCGHAALTVATVSHASRRPEGRTF</sequence>
<reference evidence="1" key="1">
    <citation type="submission" date="2022-11" db="EMBL/GenBank/DDBJ databases">
        <title>Genome Sequence of Boeremia exigua.</title>
        <authorList>
            <person name="Buettner E."/>
        </authorList>
    </citation>
    <scope>NUCLEOTIDE SEQUENCE</scope>
    <source>
        <strain evidence="1">CU02</strain>
    </source>
</reference>